<reference evidence="1" key="1">
    <citation type="submission" date="2018-11" db="EMBL/GenBank/DDBJ databases">
        <authorList>
            <person name="Grassa J C."/>
        </authorList>
    </citation>
    <scope>NUCLEOTIDE SEQUENCE [LARGE SCALE GENOMIC DNA]</scope>
</reference>
<evidence type="ECO:0000313" key="1">
    <source>
        <dbReference type="EnsemblPlants" id="cds.evm.model.01.2664"/>
    </source>
</evidence>
<name>A0A803NM47_CANSA</name>
<accession>A0A803NM47</accession>
<organism evidence="1 2">
    <name type="scientific">Cannabis sativa</name>
    <name type="common">Hemp</name>
    <name type="synonym">Marijuana</name>
    <dbReference type="NCBI Taxonomy" id="3483"/>
    <lineage>
        <taxon>Eukaryota</taxon>
        <taxon>Viridiplantae</taxon>
        <taxon>Streptophyta</taxon>
        <taxon>Embryophyta</taxon>
        <taxon>Tracheophyta</taxon>
        <taxon>Spermatophyta</taxon>
        <taxon>Magnoliopsida</taxon>
        <taxon>eudicotyledons</taxon>
        <taxon>Gunneridae</taxon>
        <taxon>Pentapetalae</taxon>
        <taxon>rosids</taxon>
        <taxon>fabids</taxon>
        <taxon>Rosales</taxon>
        <taxon>Cannabaceae</taxon>
        <taxon>Cannabis</taxon>
    </lineage>
</organism>
<evidence type="ECO:0000313" key="2">
    <source>
        <dbReference type="Proteomes" id="UP000596661"/>
    </source>
</evidence>
<sequence>MVRNDGYSSSSNEYEFSVINVVCLVTYDGECNLSSPVMIANREGTPFPMFVSWLSTASMYLDVFSGPVSSFARGALASASGKSFRDVTLLKAVDGVAGVGLKGNARRSRRTTMMVTSLSHVNANFEKPVQAVWLPKTIPDVTVQAIATSGNRSEEGHLLGEKAPEKIPVSAIEGSYRASIVR</sequence>
<dbReference type="Gramene" id="evm.model.01.2664">
    <property type="protein sequence ID" value="cds.evm.model.01.2664"/>
    <property type="gene ID" value="evm.TU.01.2664"/>
</dbReference>
<reference evidence="1" key="2">
    <citation type="submission" date="2021-03" db="UniProtKB">
        <authorList>
            <consortium name="EnsemblPlants"/>
        </authorList>
    </citation>
    <scope>IDENTIFICATION</scope>
</reference>
<dbReference type="Proteomes" id="UP000596661">
    <property type="component" value="Chromosome 1"/>
</dbReference>
<dbReference type="AlphaFoldDB" id="A0A803NM47"/>
<keyword evidence="2" id="KW-1185">Reference proteome</keyword>
<protein>
    <submittedName>
        <fullName evidence="1">Uncharacterized protein</fullName>
    </submittedName>
</protein>
<dbReference type="EnsemblPlants" id="evm.model.01.2664">
    <property type="protein sequence ID" value="cds.evm.model.01.2664"/>
    <property type="gene ID" value="evm.TU.01.2664"/>
</dbReference>
<proteinExistence type="predicted"/>
<dbReference type="EMBL" id="UZAU01000078">
    <property type="status" value="NOT_ANNOTATED_CDS"/>
    <property type="molecule type" value="Genomic_DNA"/>
</dbReference>